<dbReference type="Proteomes" id="UP000289886">
    <property type="component" value="Unassembled WGS sequence"/>
</dbReference>
<accession>A0A662YU03</accession>
<gene>
    <name evidence="2" type="ORF">EOD39_10536</name>
</gene>
<evidence type="ECO:0000313" key="2">
    <source>
        <dbReference type="EMBL" id="RXM99952.1"/>
    </source>
</evidence>
<comment type="caution">
    <text evidence="2">The sequence shown here is derived from an EMBL/GenBank/DDBJ whole genome shotgun (WGS) entry which is preliminary data.</text>
</comment>
<protein>
    <submittedName>
        <fullName evidence="2">WD repeat-containing protein 90</fullName>
    </submittedName>
</protein>
<evidence type="ECO:0000259" key="1">
    <source>
        <dbReference type="Pfam" id="PF05018"/>
    </source>
</evidence>
<feature type="domain" description="CFA20" evidence="1">
    <location>
        <begin position="16"/>
        <end position="64"/>
    </location>
</feature>
<dbReference type="InterPro" id="IPR007714">
    <property type="entry name" value="CFA20_dom"/>
</dbReference>
<evidence type="ECO:0000313" key="3">
    <source>
        <dbReference type="Proteomes" id="UP000289886"/>
    </source>
</evidence>
<dbReference type="Pfam" id="PF05018">
    <property type="entry name" value="CFA20_dom"/>
    <property type="match status" value="1"/>
</dbReference>
<dbReference type="AlphaFoldDB" id="A0A662YU03"/>
<proteinExistence type="predicted"/>
<reference evidence="2 3" key="1">
    <citation type="submission" date="2019-01" db="EMBL/GenBank/DDBJ databases">
        <title>Draft Genome and Complete Hox-Cluster Characterization of the Sterlet Sturgeon (Acipenser ruthenus).</title>
        <authorList>
            <person name="Wei Q."/>
        </authorList>
    </citation>
    <scope>NUCLEOTIDE SEQUENCE [LARGE SCALE GENOMIC DNA]</scope>
    <source>
        <strain evidence="2">WHYD16114868_AA</strain>
        <tissue evidence="2">Blood</tissue>
    </source>
</reference>
<dbReference type="EMBL" id="SCEB01000268">
    <property type="protein sequence ID" value="RXM99952.1"/>
    <property type="molecule type" value="Genomic_DNA"/>
</dbReference>
<organism evidence="2 3">
    <name type="scientific">Acipenser ruthenus</name>
    <name type="common">Sterlet sturgeon</name>
    <dbReference type="NCBI Taxonomy" id="7906"/>
    <lineage>
        <taxon>Eukaryota</taxon>
        <taxon>Metazoa</taxon>
        <taxon>Chordata</taxon>
        <taxon>Craniata</taxon>
        <taxon>Vertebrata</taxon>
        <taxon>Euteleostomi</taxon>
        <taxon>Actinopterygii</taxon>
        <taxon>Chondrostei</taxon>
        <taxon>Acipenseriformes</taxon>
        <taxon>Acipenseridae</taxon>
        <taxon>Acipenser</taxon>
    </lineage>
</organism>
<name>A0A662YU03_ACIRT</name>
<sequence length="110" mass="12481">MLTNKHFLSVINLVGPAPASVRWICLMMDLQYLLSMYLNRRYSHLKSIKLCASMLLKNLFTSDLLIDPGLTFIEAKQAGAVMQGSGPMPREMCFPVPKGGSWHDLYDYIR</sequence>
<keyword evidence="3" id="KW-1185">Reference proteome</keyword>